<reference evidence="3" key="2">
    <citation type="submission" date="2022-06" db="UniProtKB">
        <authorList>
            <consortium name="EnsemblMetazoa"/>
        </authorList>
    </citation>
    <scope>IDENTIFICATION</scope>
    <source>
        <strain evidence="3">DF5081</strain>
    </source>
</reference>
<feature type="region of interest" description="Disordered" evidence="1">
    <location>
        <begin position="388"/>
        <end position="408"/>
    </location>
</feature>
<proteinExistence type="predicted"/>
<dbReference type="EnsemblMetazoa" id="CJA11086.1">
    <property type="protein sequence ID" value="CJA11086.1"/>
    <property type="gene ID" value="WBGene00130290"/>
</dbReference>
<feature type="signal peptide" evidence="2">
    <location>
        <begin position="1"/>
        <end position="23"/>
    </location>
</feature>
<feature type="chain" id="PRO_5035922983" evidence="2">
    <location>
        <begin position="24"/>
        <end position="513"/>
    </location>
</feature>
<evidence type="ECO:0000256" key="1">
    <source>
        <dbReference type="SAM" id="MobiDB-lite"/>
    </source>
</evidence>
<reference evidence="4" key="1">
    <citation type="submission" date="2010-08" db="EMBL/GenBank/DDBJ databases">
        <authorList>
            <consortium name="Caenorhabditis japonica Sequencing Consortium"/>
            <person name="Wilson R.K."/>
        </authorList>
    </citation>
    <scope>NUCLEOTIDE SEQUENCE [LARGE SCALE GENOMIC DNA]</scope>
    <source>
        <strain evidence="4">DF5081</strain>
    </source>
</reference>
<name>A0A8R1HT91_CAEJA</name>
<dbReference type="AlphaFoldDB" id="A0A8R1HT91"/>
<protein>
    <submittedName>
        <fullName evidence="3">Uncharacterized protein</fullName>
    </submittedName>
</protein>
<dbReference type="Proteomes" id="UP000005237">
    <property type="component" value="Unassembled WGS sequence"/>
</dbReference>
<keyword evidence="4" id="KW-1185">Reference proteome</keyword>
<evidence type="ECO:0000256" key="2">
    <source>
        <dbReference type="SAM" id="SignalP"/>
    </source>
</evidence>
<keyword evidence="2" id="KW-0732">Signal</keyword>
<evidence type="ECO:0000313" key="4">
    <source>
        <dbReference type="Proteomes" id="UP000005237"/>
    </source>
</evidence>
<sequence length="513" mass="56457">MISSRKLLLVLSLIFLFADRCSSLASRIATDCDVEFAEIATKLASEHISDPTVVQYIHAVMSSCNKAPIQKMAETSVFLLEKGTITPRVMSQIRETFEKIQKRKDVELSKKMSQLPPELYSTGQKIRTISTSGGLSGNERIQHIEVALGAVPSSYRHQILQALEESPPKLDGAIEVSTVSVAFTVPRQSKIQEIEEEKEREREAHLQHFLAQERQELEKQEKAQQKEVVPNVAFPKNPVTEPRVNMPFQPPEKHVIIHPQSISGARQNVLFPDLPPTRPIEPIVKKNAAGLRSLLENPNFDSIISSIVQKGAKIAKGPLPQSVGSVDHSKVSANSNTDLSLLSPAMWQNAAKLLSQSSNDLPTALSKFIEKGSQGLPQVLVPSGQNQIRQAPPKDFQTPFLPTRRQNDGALDKYDTHVDRFATSGPANRIQINGDLAQLRLPPGASNTAIQPTKVETIVGGMPTMPPSAGYATYAPAPTAIVPKVVERILSPEEITGSYRRERDGLGTEEQWR</sequence>
<evidence type="ECO:0000313" key="3">
    <source>
        <dbReference type="EnsemblMetazoa" id="CJA11086.1"/>
    </source>
</evidence>
<organism evidence="3 4">
    <name type="scientific">Caenorhabditis japonica</name>
    <dbReference type="NCBI Taxonomy" id="281687"/>
    <lineage>
        <taxon>Eukaryota</taxon>
        <taxon>Metazoa</taxon>
        <taxon>Ecdysozoa</taxon>
        <taxon>Nematoda</taxon>
        <taxon>Chromadorea</taxon>
        <taxon>Rhabditida</taxon>
        <taxon>Rhabditina</taxon>
        <taxon>Rhabditomorpha</taxon>
        <taxon>Rhabditoidea</taxon>
        <taxon>Rhabditidae</taxon>
        <taxon>Peloderinae</taxon>
        <taxon>Caenorhabditis</taxon>
    </lineage>
</organism>
<accession>A0A8R1HT91</accession>